<proteinExistence type="predicted"/>
<name>A0A4U0SRH5_9ACTN</name>
<comment type="caution">
    <text evidence="1">The sequence shown here is derived from an EMBL/GenBank/DDBJ whole genome shotgun (WGS) entry which is preliminary data.</text>
</comment>
<dbReference type="AlphaFoldDB" id="A0A4U0SRH5"/>
<keyword evidence="2" id="KW-1185">Reference proteome</keyword>
<reference evidence="1 2" key="1">
    <citation type="submission" date="2019-04" db="EMBL/GenBank/DDBJ databases">
        <title>Streptomyces oryziradicis sp. nov., a novel actinomycete isolated from rhizosphere soil of rice (Oryza sativa L.).</title>
        <authorList>
            <person name="Li C."/>
        </authorList>
    </citation>
    <scope>NUCLEOTIDE SEQUENCE [LARGE SCALE GENOMIC DNA]</scope>
    <source>
        <strain evidence="1 2">NEAU-C40</strain>
    </source>
</reference>
<evidence type="ECO:0000313" key="2">
    <source>
        <dbReference type="Proteomes" id="UP000305778"/>
    </source>
</evidence>
<protein>
    <submittedName>
        <fullName evidence="1">Uncharacterized protein</fullName>
    </submittedName>
</protein>
<organism evidence="1 2">
    <name type="scientific">Actinacidiphila oryziradicis</name>
    <dbReference type="NCBI Taxonomy" id="2571141"/>
    <lineage>
        <taxon>Bacteria</taxon>
        <taxon>Bacillati</taxon>
        <taxon>Actinomycetota</taxon>
        <taxon>Actinomycetes</taxon>
        <taxon>Kitasatosporales</taxon>
        <taxon>Streptomycetaceae</taxon>
        <taxon>Actinacidiphila</taxon>
    </lineage>
</organism>
<accession>A0A4U0SRH5</accession>
<gene>
    <name evidence="1" type="ORF">FCI23_14990</name>
</gene>
<evidence type="ECO:0000313" key="1">
    <source>
        <dbReference type="EMBL" id="TKA10921.1"/>
    </source>
</evidence>
<dbReference type="Proteomes" id="UP000305778">
    <property type="component" value="Unassembled WGS sequence"/>
</dbReference>
<sequence>MSTDVLGEDEPREHVRFAAYLHALEQVTDDDELALVTEVLTDPDPTMAQSVIARHLDGRATDMLERPEYVSWAQAMARAVEPRPFLVQRLHEWSLFRAISLAQPWVPSPLTGSSNWLQRKIVERPRSTPACWHPERG</sequence>
<dbReference type="RefSeq" id="WP_136724370.1">
    <property type="nucleotide sequence ID" value="NZ_SUMC01000011.1"/>
</dbReference>
<dbReference type="EMBL" id="SUMC01000011">
    <property type="protein sequence ID" value="TKA10921.1"/>
    <property type="molecule type" value="Genomic_DNA"/>
</dbReference>
<dbReference type="OrthoDB" id="4563535at2"/>